<dbReference type="SUPFAM" id="SSF54373">
    <property type="entry name" value="FAD-linked reductases, C-terminal domain"/>
    <property type="match status" value="1"/>
</dbReference>
<sequence length="620" mass="67862">MNANALTRISFCALAVQHAFVNALELGPRTFAQKTFDFVVVGGGSAGLALATRLSDNPALTVGVIEAGTERDDDKILIPGFYGSTLGDPLYDWNFVTAPQERLNGRRLPFHRGKVLGGTSAINGMVHSRAAKPEYDGWESLGNPGWNWNTMQSNIKKSENWTAPDKLVEAKFHANNDPRNHGTRGAVHSAAYTFYPDIVLPYFKAVQRQGIHLNMAMSSGDSSGIWTLNGAIDAKNVSRSYSANAYYKPNAGRKNLSLLTGAQVTKIITKTLNGMVVATGVQYFANNQTFAVKVGKEVILSAGTIQTPQILELSGIGNKTLLESVSIPVKVDLPGVGENLHDHFGVVMTFQTLSNFTGQDQLLDPNFAAQQLQQYLTNRTGMYSSTATTLAFLSMNDLMPASTARRLKIDLDKALKTREFQSSHLRKQFDLQRKWLDDPKVPQVEIVLFASLFSGVPQPGKRYYSIAVFLQHLWSRGSVHTTDDPLAAPEIDGSYLKAPGDFDMKLLVESLKWVRKVTQTEPLKSATLASLNPPADATDEQLSQFIIEEGTTEWHFAGTAAMLPRSQQGVVDAHLKVHGTTNIRVVDASVLPVHVATHPTVTLYGMAERAAEALRNGEWH</sequence>
<feature type="binding site" evidence="9">
    <location>
        <position position="119"/>
    </location>
    <ligand>
        <name>FAD</name>
        <dbReference type="ChEBI" id="CHEBI:57692"/>
    </ligand>
</feature>
<evidence type="ECO:0000256" key="7">
    <source>
        <dbReference type="ARBA" id="ARBA00023180"/>
    </source>
</evidence>
<evidence type="ECO:0000313" key="12">
    <source>
        <dbReference type="Proteomes" id="UP000076154"/>
    </source>
</evidence>
<evidence type="ECO:0000313" key="11">
    <source>
        <dbReference type="EMBL" id="RDB17745.1"/>
    </source>
</evidence>
<dbReference type="InterPro" id="IPR007867">
    <property type="entry name" value="GMC_OxRtase_C"/>
</dbReference>
<dbReference type="Gene3D" id="3.30.560.10">
    <property type="entry name" value="Glucose Oxidase, domain 3"/>
    <property type="match status" value="1"/>
</dbReference>
<protein>
    <submittedName>
        <fullName evidence="11">Pyranose dehydrogenase 3</fullName>
    </submittedName>
</protein>
<evidence type="ECO:0000256" key="5">
    <source>
        <dbReference type="ARBA" id="ARBA00022827"/>
    </source>
</evidence>
<comment type="caution">
    <text evidence="11">The sequence shown here is derived from an EMBL/GenBank/DDBJ whole genome shotgun (WGS) entry which is preliminary data.</text>
</comment>
<name>A0A369JBE4_HYPMA</name>
<gene>
    <name evidence="11" type="primary">pdh3_6</name>
    <name evidence="11" type="ORF">Hypma_001134</name>
</gene>
<feature type="active site" description="Proton donor" evidence="8">
    <location>
        <position position="555"/>
    </location>
</feature>
<comment type="similarity">
    <text evidence="2">Belongs to the GMC oxidoreductase family.</text>
</comment>
<keyword evidence="3" id="KW-0285">Flavoprotein</keyword>
<feature type="binding site" evidence="9">
    <location>
        <begin position="554"/>
        <end position="555"/>
    </location>
    <ligand>
        <name>FAD</name>
        <dbReference type="ChEBI" id="CHEBI:57692"/>
    </ligand>
</feature>
<dbReference type="EMBL" id="LUEZ02000110">
    <property type="protein sequence ID" value="RDB17745.1"/>
    <property type="molecule type" value="Genomic_DNA"/>
</dbReference>
<evidence type="ECO:0000256" key="8">
    <source>
        <dbReference type="PIRSR" id="PIRSR000137-1"/>
    </source>
</evidence>
<organism evidence="11 12">
    <name type="scientific">Hypsizygus marmoreus</name>
    <name type="common">White beech mushroom</name>
    <name type="synonym">Agaricus marmoreus</name>
    <dbReference type="NCBI Taxonomy" id="39966"/>
    <lineage>
        <taxon>Eukaryota</taxon>
        <taxon>Fungi</taxon>
        <taxon>Dikarya</taxon>
        <taxon>Basidiomycota</taxon>
        <taxon>Agaricomycotina</taxon>
        <taxon>Agaricomycetes</taxon>
        <taxon>Agaricomycetidae</taxon>
        <taxon>Agaricales</taxon>
        <taxon>Tricholomatineae</taxon>
        <taxon>Lyophyllaceae</taxon>
        <taxon>Hypsizygus</taxon>
    </lineage>
</organism>
<dbReference type="GO" id="GO:0016614">
    <property type="term" value="F:oxidoreductase activity, acting on CH-OH group of donors"/>
    <property type="evidence" value="ECO:0007669"/>
    <property type="project" value="InterPro"/>
</dbReference>
<keyword evidence="5 9" id="KW-0274">FAD</keyword>
<feature type="binding site" evidence="9">
    <location>
        <position position="264"/>
    </location>
    <ligand>
        <name>FAD</name>
        <dbReference type="ChEBI" id="CHEBI:57692"/>
    </ligand>
</feature>
<feature type="active site" description="Proton acceptor" evidence="8">
    <location>
        <position position="598"/>
    </location>
</feature>
<dbReference type="InterPro" id="IPR036188">
    <property type="entry name" value="FAD/NAD-bd_sf"/>
</dbReference>
<dbReference type="InterPro" id="IPR000172">
    <property type="entry name" value="GMC_OxRdtase_N"/>
</dbReference>
<dbReference type="PIRSF" id="PIRSF000137">
    <property type="entry name" value="Alcohol_oxidase"/>
    <property type="match status" value="1"/>
</dbReference>
<evidence type="ECO:0000256" key="2">
    <source>
        <dbReference type="ARBA" id="ARBA00010790"/>
    </source>
</evidence>
<dbReference type="InterPro" id="IPR012132">
    <property type="entry name" value="GMC_OxRdtase"/>
</dbReference>
<feature type="domain" description="Glucose-methanol-choline oxidoreductase N-terminal" evidence="10">
    <location>
        <begin position="303"/>
        <end position="317"/>
    </location>
</feature>
<dbReference type="GO" id="GO:0050660">
    <property type="term" value="F:flavin adenine dinucleotide binding"/>
    <property type="evidence" value="ECO:0007669"/>
    <property type="project" value="InterPro"/>
</dbReference>
<comment type="cofactor">
    <cofactor evidence="1 9">
        <name>FAD</name>
        <dbReference type="ChEBI" id="CHEBI:57692"/>
    </cofactor>
</comment>
<evidence type="ECO:0000256" key="1">
    <source>
        <dbReference type="ARBA" id="ARBA00001974"/>
    </source>
</evidence>
<keyword evidence="6" id="KW-0560">Oxidoreductase</keyword>
<evidence type="ECO:0000256" key="6">
    <source>
        <dbReference type="ARBA" id="ARBA00023002"/>
    </source>
</evidence>
<dbReference type="InParanoid" id="A0A369JBE4"/>
<dbReference type="PROSITE" id="PS00624">
    <property type="entry name" value="GMC_OXRED_2"/>
    <property type="match status" value="1"/>
</dbReference>
<dbReference type="Gene3D" id="3.50.50.60">
    <property type="entry name" value="FAD/NAD(P)-binding domain"/>
    <property type="match status" value="1"/>
</dbReference>
<keyword evidence="12" id="KW-1185">Reference proteome</keyword>
<evidence type="ECO:0000256" key="3">
    <source>
        <dbReference type="ARBA" id="ARBA00022630"/>
    </source>
</evidence>
<dbReference type="OrthoDB" id="269227at2759"/>
<dbReference type="PANTHER" id="PTHR11552:SF201">
    <property type="entry name" value="GLUCOSE-METHANOL-CHOLINE OXIDOREDUCTASE N-TERMINAL DOMAIN-CONTAINING PROTEIN"/>
    <property type="match status" value="1"/>
</dbReference>
<dbReference type="Pfam" id="PF00732">
    <property type="entry name" value="GMC_oxred_N"/>
    <property type="match status" value="1"/>
</dbReference>
<dbReference type="Pfam" id="PF05199">
    <property type="entry name" value="GMC_oxred_C"/>
    <property type="match status" value="1"/>
</dbReference>
<evidence type="ECO:0000256" key="4">
    <source>
        <dbReference type="ARBA" id="ARBA00022729"/>
    </source>
</evidence>
<evidence type="ECO:0000259" key="10">
    <source>
        <dbReference type="PROSITE" id="PS00624"/>
    </source>
</evidence>
<evidence type="ECO:0000256" key="9">
    <source>
        <dbReference type="PIRSR" id="PIRSR000137-2"/>
    </source>
</evidence>
<dbReference type="AlphaFoldDB" id="A0A369JBE4"/>
<keyword evidence="4" id="KW-0732">Signal</keyword>
<proteinExistence type="inferred from homology"/>
<feature type="binding site" evidence="9">
    <location>
        <position position="115"/>
    </location>
    <ligand>
        <name>FAD</name>
        <dbReference type="ChEBI" id="CHEBI:57692"/>
    </ligand>
</feature>
<dbReference type="PANTHER" id="PTHR11552">
    <property type="entry name" value="GLUCOSE-METHANOL-CHOLINE GMC OXIDOREDUCTASE"/>
    <property type="match status" value="1"/>
</dbReference>
<feature type="binding site" evidence="9">
    <location>
        <begin position="123"/>
        <end position="126"/>
    </location>
    <ligand>
        <name>FAD</name>
        <dbReference type="ChEBI" id="CHEBI:57692"/>
    </ligand>
</feature>
<dbReference type="SUPFAM" id="SSF51905">
    <property type="entry name" value="FAD/NAD(P)-binding domain"/>
    <property type="match status" value="1"/>
</dbReference>
<reference evidence="11" key="1">
    <citation type="submission" date="2018-04" db="EMBL/GenBank/DDBJ databases">
        <title>Whole genome sequencing of Hypsizygus marmoreus.</title>
        <authorList>
            <person name="Choi I.-G."/>
            <person name="Min B."/>
            <person name="Kim J.-G."/>
            <person name="Kim S."/>
            <person name="Oh Y.-L."/>
            <person name="Kong W.-S."/>
            <person name="Park H."/>
            <person name="Jeong J."/>
            <person name="Song E.-S."/>
        </authorList>
    </citation>
    <scope>NUCLEOTIDE SEQUENCE [LARGE SCALE GENOMIC DNA]</scope>
    <source>
        <strain evidence="11">51987-8</strain>
    </source>
</reference>
<keyword evidence="7" id="KW-0325">Glycoprotein</keyword>
<accession>A0A369JBE4</accession>
<dbReference type="STRING" id="39966.A0A369JBE4"/>
<dbReference type="Proteomes" id="UP000076154">
    <property type="component" value="Unassembled WGS sequence"/>
</dbReference>